<feature type="region of interest" description="Disordered" evidence="2">
    <location>
        <begin position="622"/>
        <end position="667"/>
    </location>
</feature>
<feature type="region of interest" description="Disordered" evidence="2">
    <location>
        <begin position="373"/>
        <end position="475"/>
    </location>
</feature>
<reference evidence="3 4" key="1">
    <citation type="journal article" date="2021" name="Elife">
        <title>Chloroplast acquisition without the gene transfer in kleptoplastic sea slugs, Plakobranchus ocellatus.</title>
        <authorList>
            <person name="Maeda T."/>
            <person name="Takahashi S."/>
            <person name="Yoshida T."/>
            <person name="Shimamura S."/>
            <person name="Takaki Y."/>
            <person name="Nagai Y."/>
            <person name="Toyoda A."/>
            <person name="Suzuki Y."/>
            <person name="Arimoto A."/>
            <person name="Ishii H."/>
            <person name="Satoh N."/>
            <person name="Nishiyama T."/>
            <person name="Hasebe M."/>
            <person name="Maruyama T."/>
            <person name="Minagawa J."/>
            <person name="Obokata J."/>
            <person name="Shigenobu S."/>
        </authorList>
    </citation>
    <scope>NUCLEOTIDE SEQUENCE [LARGE SCALE GENOMIC DNA]</scope>
</reference>
<dbReference type="PANTHER" id="PTHR22028">
    <property type="entry name" value="SFI1 SPINDLE BODY DOMAIN-CONTAINING PROTEIN-RELATED"/>
    <property type="match status" value="1"/>
</dbReference>
<keyword evidence="4" id="KW-1185">Reference proteome</keyword>
<protein>
    <submittedName>
        <fullName evidence="3">Coiled-coil domain-containing 191</fullName>
    </submittedName>
</protein>
<feature type="compositionally biased region" description="Basic and acidic residues" evidence="2">
    <location>
        <begin position="123"/>
        <end position="147"/>
    </location>
</feature>
<dbReference type="AlphaFoldDB" id="A0AAV4GDV5"/>
<dbReference type="EMBL" id="BMAT01008380">
    <property type="protein sequence ID" value="GFR83582.1"/>
    <property type="molecule type" value="Genomic_DNA"/>
</dbReference>
<feature type="coiled-coil region" evidence="1">
    <location>
        <begin position="711"/>
        <end position="811"/>
    </location>
</feature>
<dbReference type="PANTHER" id="PTHR22028:SF5">
    <property type="entry name" value="COILED-COIL DOMAIN-CONTAINING PROTEIN 191"/>
    <property type="match status" value="1"/>
</dbReference>
<feature type="region of interest" description="Disordered" evidence="2">
    <location>
        <begin position="972"/>
        <end position="993"/>
    </location>
</feature>
<evidence type="ECO:0000256" key="2">
    <source>
        <dbReference type="SAM" id="MobiDB-lite"/>
    </source>
</evidence>
<evidence type="ECO:0000313" key="4">
    <source>
        <dbReference type="Proteomes" id="UP000762676"/>
    </source>
</evidence>
<feature type="region of interest" description="Disordered" evidence="2">
    <location>
        <begin position="574"/>
        <end position="594"/>
    </location>
</feature>
<feature type="compositionally biased region" description="Low complexity" evidence="2">
    <location>
        <begin position="975"/>
        <end position="987"/>
    </location>
</feature>
<comment type="caution">
    <text evidence="3">The sequence shown here is derived from an EMBL/GenBank/DDBJ whole genome shotgun (WGS) entry which is preliminary data.</text>
</comment>
<dbReference type="Proteomes" id="UP000762676">
    <property type="component" value="Unassembled WGS sequence"/>
</dbReference>
<evidence type="ECO:0000256" key="1">
    <source>
        <dbReference type="SAM" id="Coils"/>
    </source>
</evidence>
<keyword evidence="1" id="KW-0175">Coiled coil</keyword>
<feature type="compositionally biased region" description="Basic and acidic residues" evidence="2">
    <location>
        <begin position="658"/>
        <end position="667"/>
    </location>
</feature>
<gene>
    <name evidence="3" type="ORF">ElyMa_004127800</name>
</gene>
<organism evidence="3 4">
    <name type="scientific">Elysia marginata</name>
    <dbReference type="NCBI Taxonomy" id="1093978"/>
    <lineage>
        <taxon>Eukaryota</taxon>
        <taxon>Metazoa</taxon>
        <taxon>Spiralia</taxon>
        <taxon>Lophotrochozoa</taxon>
        <taxon>Mollusca</taxon>
        <taxon>Gastropoda</taxon>
        <taxon>Heterobranchia</taxon>
        <taxon>Euthyneura</taxon>
        <taxon>Panpulmonata</taxon>
        <taxon>Sacoglossa</taxon>
        <taxon>Placobranchoidea</taxon>
        <taxon>Plakobranchidae</taxon>
        <taxon>Elysia</taxon>
    </lineage>
</organism>
<feature type="region of interest" description="Disordered" evidence="2">
    <location>
        <begin position="123"/>
        <end position="148"/>
    </location>
</feature>
<dbReference type="InterPro" id="IPR052270">
    <property type="entry name" value="CACF_protein"/>
</dbReference>
<accession>A0AAV4GDV5</accession>
<name>A0AAV4GDV5_9GAST</name>
<feature type="compositionally biased region" description="Pro residues" evidence="2">
    <location>
        <begin position="581"/>
        <end position="591"/>
    </location>
</feature>
<evidence type="ECO:0000313" key="3">
    <source>
        <dbReference type="EMBL" id="GFR83582.1"/>
    </source>
</evidence>
<proteinExistence type="predicted"/>
<feature type="compositionally biased region" description="Polar residues" evidence="2">
    <location>
        <begin position="627"/>
        <end position="642"/>
    </location>
</feature>
<feature type="compositionally biased region" description="Low complexity" evidence="2">
    <location>
        <begin position="412"/>
        <end position="470"/>
    </location>
</feature>
<sequence length="993" mass="116373">MEEDFHKNGLYRWQRQSKPKVQSRSHRVKSSNDIQDWIKLALEDDFEVDEAAIYERVKRNALGDTDPYANLYEMEVPDAVDSVLKNMLSKEVVKDTFKKKIGLDEDPLPDPRTKMELRHQMVKENRERRQREEDKRRQQLTMRKEARLTAQKLIVKEQKERESRARHEDQQLKKEMARIRKEMHEDRYKKEEEMKRKREEKEALDKLARQELERQTAVEQREMIESHKAENDRRKKLLLKRQMLSAKIASRNLQCLHRHFTAWYDLVLTRRLLQGKVKAMADWKLMLRVWGAWRSHVRGRRLELETELHERNIIEAERHKLMAERHFSHSVLRRCMLAWQQFTAESVQRKELEAEQERTKNKMAALLSAVADGKLSGKSSTGSDGVDNSGRSTVPLARSTQSAKSRSKPDETSQQQQPRRQAWTATTAAATSNQSRPVTTDSNSNRNSSPTTNPSSPSKQKSSSNSGKGTPVPTEPWQITRQHLNLTKEQIANLGENWQDEDGGESESRPHSQVEIRRRFGTQPWMNRHYVPNSFEHRYTAQQVALKEQQAQIREQRRLIEELQYKQRQQTLRQRLLPESNTPPPLPPPLPDTEGRAQIFVCVVPPQGKEILRDECVGEWNADGDHTQSASALHSNGQNTRQRPGIGSQAGGVTQDVGNRENDRDDYSERCGMYSARSDMTSATSATNTTSATGTTQNSKYLKVLKNMEDRAAERARIKAEREERKRILEEEKAVNMEERAAERARIKAEREERKRILEEEKAAQILKEEDERQRQAEEEKKARIEAYRQKKRLEKQKEEEKYRQQARQQEMTQLADAHYTRAILKYRGLLPFKKLISLAKRNWLKAVRHHEKCLVRFNVSVLSFPHAKRTFSRQFTVKYKYHQHFLERRAQRHHAESLRGKAFHAWASWVEGEREESRRLEQEAAERYTSNLVKKCFVGWRDLPEKLKREEEKQKRKSDLRKRVAELIPDFKPVEPTTTTAASSVAESEDLS</sequence>